<keyword evidence="2" id="KW-1185">Reference proteome</keyword>
<accession>A0A139AMH0</accession>
<dbReference type="AlphaFoldDB" id="A0A139AMH0"/>
<protein>
    <submittedName>
        <fullName evidence="1">Uncharacterized protein</fullName>
    </submittedName>
</protein>
<dbReference type="Proteomes" id="UP000070544">
    <property type="component" value="Unassembled WGS sequence"/>
</dbReference>
<sequence>MSDNNLEESLRKLRETIAASTAKLKDSPSIWQSGKAGSLKDHASLVLAKKNNSGSKVRTEDTSKFVEGKKMWAVPVDGVVRVPSPLPAMIKAHETFDEEASHESFLEALEDWRHGRRISEGTRGAFITEYEMATETNSNLDQVSLDLQNIGLRCSQPTTSSLSYLERLLLRSLRKKSNTCT</sequence>
<gene>
    <name evidence="1" type="ORF">M427DRAFT_236173</name>
</gene>
<dbReference type="InterPro" id="IPR037688">
    <property type="entry name" value="ZBBX"/>
</dbReference>
<dbReference type="PANTHER" id="PTHR28634:SF1">
    <property type="entry name" value="ZINC FINGER B-BOX DOMAIN-CONTAINING PROTEIN 1"/>
    <property type="match status" value="1"/>
</dbReference>
<reference evidence="1 2" key="1">
    <citation type="journal article" date="2015" name="Genome Biol. Evol.">
        <title>Phylogenomic analyses indicate that early fungi evolved digesting cell walls of algal ancestors of land plants.</title>
        <authorList>
            <person name="Chang Y."/>
            <person name="Wang S."/>
            <person name="Sekimoto S."/>
            <person name="Aerts A.L."/>
            <person name="Choi C."/>
            <person name="Clum A."/>
            <person name="LaButti K.M."/>
            <person name="Lindquist E.A."/>
            <person name="Yee Ngan C."/>
            <person name="Ohm R.A."/>
            <person name="Salamov A.A."/>
            <person name="Grigoriev I.V."/>
            <person name="Spatafora J.W."/>
            <person name="Berbee M.L."/>
        </authorList>
    </citation>
    <scope>NUCLEOTIDE SEQUENCE [LARGE SCALE GENOMIC DNA]</scope>
    <source>
        <strain evidence="1 2">JEL478</strain>
    </source>
</reference>
<proteinExistence type="predicted"/>
<evidence type="ECO:0000313" key="2">
    <source>
        <dbReference type="Proteomes" id="UP000070544"/>
    </source>
</evidence>
<evidence type="ECO:0000313" key="1">
    <source>
        <dbReference type="EMBL" id="KXS17962.1"/>
    </source>
</evidence>
<organism evidence="1 2">
    <name type="scientific">Gonapodya prolifera (strain JEL478)</name>
    <name type="common">Monoblepharis prolifera</name>
    <dbReference type="NCBI Taxonomy" id="1344416"/>
    <lineage>
        <taxon>Eukaryota</taxon>
        <taxon>Fungi</taxon>
        <taxon>Fungi incertae sedis</taxon>
        <taxon>Chytridiomycota</taxon>
        <taxon>Chytridiomycota incertae sedis</taxon>
        <taxon>Monoblepharidomycetes</taxon>
        <taxon>Monoblepharidales</taxon>
        <taxon>Gonapodyaceae</taxon>
        <taxon>Gonapodya</taxon>
    </lineage>
</organism>
<name>A0A139AMH0_GONPJ</name>
<dbReference type="PANTHER" id="PTHR28634">
    <property type="entry name" value="ZINC FINGER B-BOX DOMAIN-CONTAINING PROTEIN 1"/>
    <property type="match status" value="1"/>
</dbReference>
<dbReference type="EMBL" id="KQ965744">
    <property type="protein sequence ID" value="KXS17962.1"/>
    <property type="molecule type" value="Genomic_DNA"/>
</dbReference>